<dbReference type="Gene3D" id="2.30.110.10">
    <property type="entry name" value="Electron Transport, Fmn-binding Protein, Chain A"/>
    <property type="match status" value="1"/>
</dbReference>
<evidence type="ECO:0000313" key="6">
    <source>
        <dbReference type="EMBL" id="MFL0270089.1"/>
    </source>
</evidence>
<accession>A0ABW8TWS3</accession>
<dbReference type="InterPro" id="IPR008162">
    <property type="entry name" value="Pyrophosphatase"/>
</dbReference>
<evidence type="ECO:0000256" key="4">
    <source>
        <dbReference type="ARBA" id="ARBA00022801"/>
    </source>
</evidence>
<keyword evidence="4" id="KW-0378">Hydrolase</keyword>
<evidence type="ECO:0000256" key="5">
    <source>
        <dbReference type="ARBA" id="ARBA00022842"/>
    </source>
</evidence>
<gene>
    <name evidence="6" type="ORF">ACJDUH_18580</name>
</gene>
<evidence type="ECO:0000313" key="7">
    <source>
        <dbReference type="Proteomes" id="UP001623661"/>
    </source>
</evidence>
<evidence type="ECO:0000256" key="1">
    <source>
        <dbReference type="ARBA" id="ARBA00001946"/>
    </source>
</evidence>
<comment type="caution">
    <text evidence="6">The sequence shown here is derived from an EMBL/GenBank/DDBJ whole genome shotgun (WGS) entry which is preliminary data.</text>
</comment>
<dbReference type="EC" id="3.6.1.1" evidence="2"/>
<sequence>MDNYLGKKVNVIIDRTLGSNHPEHGFIYPINYGYIPNTVSGDGEEVDAYVIGEFEPLVTFEGYVIAIIHRFNDNEDKLVVCKEKNNYTVEQIKSLTEFQERFFKSEIITLDNNVSRYDACIELDFTQEKDEVLHMLRNKKTMCLATSAYNRVTARSMSCIVINEKIYFQTDKTFLKYNQIMNNPYVALCVDNIQIEGLANIKGHPYSDRNKYFIEKFKREHNGSFLNYSHMENEIVVEVKPSLITLWKYKDGKPFRDFLDFINGKASREYYNNSK</sequence>
<dbReference type="Gene3D" id="3.90.80.10">
    <property type="entry name" value="Inorganic pyrophosphatase"/>
    <property type="match status" value="1"/>
</dbReference>
<dbReference type="SUPFAM" id="SSF50324">
    <property type="entry name" value="Inorganic pyrophosphatase"/>
    <property type="match status" value="1"/>
</dbReference>
<comment type="cofactor">
    <cofactor evidence="1">
        <name>Mg(2+)</name>
        <dbReference type="ChEBI" id="CHEBI:18420"/>
    </cofactor>
</comment>
<reference evidence="6 7" key="1">
    <citation type="submission" date="2024-11" db="EMBL/GenBank/DDBJ databases">
        <authorList>
            <person name="Heng Y.C."/>
            <person name="Lim A.C.H."/>
            <person name="Lee J.K.Y."/>
            <person name="Kittelmann S."/>
        </authorList>
    </citation>
    <scope>NUCLEOTIDE SEQUENCE [LARGE SCALE GENOMIC DNA]</scope>
    <source>
        <strain evidence="6 7">WILCCON 0202</strain>
    </source>
</reference>
<organism evidence="6 7">
    <name type="scientific">Candidatus Clostridium radicumherbarum</name>
    <dbReference type="NCBI Taxonomy" id="3381662"/>
    <lineage>
        <taxon>Bacteria</taxon>
        <taxon>Bacillati</taxon>
        <taxon>Bacillota</taxon>
        <taxon>Clostridia</taxon>
        <taxon>Eubacteriales</taxon>
        <taxon>Clostridiaceae</taxon>
        <taxon>Clostridium</taxon>
    </lineage>
</organism>
<keyword evidence="5" id="KW-0460">Magnesium</keyword>
<keyword evidence="7" id="KW-1185">Reference proteome</keyword>
<dbReference type="SUPFAM" id="SSF50475">
    <property type="entry name" value="FMN-binding split barrel"/>
    <property type="match status" value="1"/>
</dbReference>
<protein>
    <recommendedName>
        <fullName evidence="2">inorganic diphosphatase</fullName>
        <ecNumber evidence="2">3.6.1.1</ecNumber>
    </recommendedName>
</protein>
<dbReference type="Pfam" id="PF00719">
    <property type="entry name" value="Pyrophosphatase"/>
    <property type="match status" value="1"/>
</dbReference>
<name>A0ABW8TWS3_9CLOT</name>
<evidence type="ECO:0000256" key="2">
    <source>
        <dbReference type="ARBA" id="ARBA00012146"/>
    </source>
</evidence>
<proteinExistence type="predicted"/>
<keyword evidence="3" id="KW-0479">Metal-binding</keyword>
<dbReference type="Proteomes" id="UP001623661">
    <property type="component" value="Unassembled WGS sequence"/>
</dbReference>
<dbReference type="InterPro" id="IPR036649">
    <property type="entry name" value="Pyrophosphatase_sf"/>
</dbReference>
<dbReference type="EMBL" id="JBJHZY010000006">
    <property type="protein sequence ID" value="MFL0270089.1"/>
    <property type="molecule type" value="Genomic_DNA"/>
</dbReference>
<dbReference type="RefSeq" id="WP_406766721.1">
    <property type="nucleotide sequence ID" value="NZ_JBJHZY010000006.1"/>
</dbReference>
<evidence type="ECO:0000256" key="3">
    <source>
        <dbReference type="ARBA" id="ARBA00022723"/>
    </source>
</evidence>
<dbReference type="InterPro" id="IPR012349">
    <property type="entry name" value="Split_barrel_FMN-bd"/>
</dbReference>